<dbReference type="CDD" id="cd07361">
    <property type="entry name" value="MEMO_like"/>
    <property type="match status" value="1"/>
</dbReference>
<reference evidence="2" key="1">
    <citation type="submission" date="2022-06" db="EMBL/GenBank/DDBJ databases">
        <authorList>
            <person name="Berger JAMES D."/>
            <person name="Berger JAMES D."/>
        </authorList>
    </citation>
    <scope>NUCLEOTIDE SEQUENCE [LARGE SCALE GENOMIC DNA]</scope>
</reference>
<dbReference type="HAMAP" id="MF_00055">
    <property type="entry name" value="MEMO1"/>
    <property type="match status" value="1"/>
</dbReference>
<evidence type="ECO:0000313" key="2">
    <source>
        <dbReference type="Proteomes" id="UP000050795"/>
    </source>
</evidence>
<dbReference type="InterPro" id="IPR002737">
    <property type="entry name" value="MEMO1_fam"/>
</dbReference>
<dbReference type="NCBIfam" id="TIGR04336">
    <property type="entry name" value="AmmeMemoSam_B"/>
    <property type="match status" value="1"/>
</dbReference>
<accession>A0AA85JX17</accession>
<evidence type="ECO:0008006" key="4">
    <source>
        <dbReference type="Google" id="ProtNLM"/>
    </source>
</evidence>
<dbReference type="PANTHER" id="PTHR11060:SF0">
    <property type="entry name" value="PROTEIN MEMO1"/>
    <property type="match status" value="1"/>
</dbReference>
<keyword evidence="2" id="KW-1185">Reference proteome</keyword>
<evidence type="ECO:0000256" key="1">
    <source>
        <dbReference type="ARBA" id="ARBA00006315"/>
    </source>
</evidence>
<proteinExistence type="inferred from homology"/>
<sequence length="298" mass="34071">MSPVVRKATHAGSWYSADREKLNSQLQKWLSDVTINRHSARAIISPHAGYDYSGPCAAFSFKQIDPRHIKRVFVLGPAHYMSLRNKCALSTADLFETPFYSIPIDRNVFQELSKTGEFTDLPLSRDEEEHSIEMQMPYVAKVMEGYQGRYTVVPILVGYLTPDREAVYGQIFSQYLSDPENFFVISSDFCHWGKRFQYTYYDQSKGAIWQSIQALDETGMQIIERLAPSEFSSYLEQYGNTICGRHPIGVLLQTITSLRNKMPNGRFDLKFIQYAQSEHCNNMNQSSVSYASAVLQIS</sequence>
<reference evidence="3" key="2">
    <citation type="submission" date="2023-11" db="UniProtKB">
        <authorList>
            <consortium name="WormBaseParasite"/>
        </authorList>
    </citation>
    <scope>IDENTIFICATION</scope>
</reference>
<comment type="similarity">
    <text evidence="1">Belongs to the MEMO1 family.</text>
</comment>
<organism evidence="2 3">
    <name type="scientific">Trichobilharzia regenti</name>
    <name type="common">Nasal bird schistosome</name>
    <dbReference type="NCBI Taxonomy" id="157069"/>
    <lineage>
        <taxon>Eukaryota</taxon>
        <taxon>Metazoa</taxon>
        <taxon>Spiralia</taxon>
        <taxon>Lophotrochozoa</taxon>
        <taxon>Platyhelminthes</taxon>
        <taxon>Trematoda</taxon>
        <taxon>Digenea</taxon>
        <taxon>Strigeidida</taxon>
        <taxon>Schistosomatoidea</taxon>
        <taxon>Schistosomatidae</taxon>
        <taxon>Trichobilharzia</taxon>
    </lineage>
</organism>
<dbReference type="Gene3D" id="3.40.830.10">
    <property type="entry name" value="LigB-like"/>
    <property type="match status" value="1"/>
</dbReference>
<dbReference type="AlphaFoldDB" id="A0AA85JX17"/>
<dbReference type="PANTHER" id="PTHR11060">
    <property type="entry name" value="PROTEIN MEMO1"/>
    <property type="match status" value="1"/>
</dbReference>
<evidence type="ECO:0000313" key="3">
    <source>
        <dbReference type="WBParaSite" id="TREG1_47910.1"/>
    </source>
</evidence>
<dbReference type="Proteomes" id="UP000050795">
    <property type="component" value="Unassembled WGS sequence"/>
</dbReference>
<protein>
    <recommendedName>
        <fullName evidence="4">Protein MEMO1</fullName>
    </recommendedName>
</protein>
<dbReference type="Pfam" id="PF01875">
    <property type="entry name" value="Memo"/>
    <property type="match status" value="1"/>
</dbReference>
<dbReference type="WBParaSite" id="TREG1_47910.1">
    <property type="protein sequence ID" value="TREG1_47910.1"/>
    <property type="gene ID" value="TREG1_47910"/>
</dbReference>
<name>A0AA85JX17_TRIRE</name>